<organism evidence="1 2">
    <name type="scientific">Legionella maceachernii</name>
    <dbReference type="NCBI Taxonomy" id="466"/>
    <lineage>
        <taxon>Bacteria</taxon>
        <taxon>Pseudomonadati</taxon>
        <taxon>Pseudomonadota</taxon>
        <taxon>Gammaproteobacteria</taxon>
        <taxon>Legionellales</taxon>
        <taxon>Legionellaceae</taxon>
        <taxon>Legionella</taxon>
    </lineage>
</organism>
<evidence type="ECO:0000313" key="2">
    <source>
        <dbReference type="Proteomes" id="UP000054908"/>
    </source>
</evidence>
<dbReference type="Proteomes" id="UP000054908">
    <property type="component" value="Unassembled WGS sequence"/>
</dbReference>
<keyword evidence="2" id="KW-1185">Reference proteome</keyword>
<comment type="caution">
    <text evidence="1">The sequence shown here is derived from an EMBL/GenBank/DDBJ whole genome shotgun (WGS) entry which is preliminary data.</text>
</comment>
<gene>
    <name evidence="1" type="ORF">Lmac_1583</name>
</gene>
<dbReference type="PATRIC" id="fig|466.6.peg.1668"/>
<accession>A0A0W0VZU3</accession>
<protein>
    <submittedName>
        <fullName evidence="1">Uncharacterized protein</fullName>
    </submittedName>
</protein>
<dbReference type="EMBL" id="LNYL01000042">
    <property type="protein sequence ID" value="KTD25812.1"/>
    <property type="molecule type" value="Genomic_DNA"/>
</dbReference>
<dbReference type="AlphaFoldDB" id="A0A0W0VZU3"/>
<dbReference type="STRING" id="466.Lmac_1583"/>
<reference evidence="1 2" key="1">
    <citation type="submission" date="2015-11" db="EMBL/GenBank/DDBJ databases">
        <title>Genomic analysis of 38 Legionella species identifies large and diverse effector repertoires.</title>
        <authorList>
            <person name="Burstein D."/>
            <person name="Amaro F."/>
            <person name="Zusman T."/>
            <person name="Lifshitz Z."/>
            <person name="Cohen O."/>
            <person name="Gilbert J.A."/>
            <person name="Pupko T."/>
            <person name="Shuman H.A."/>
            <person name="Segal G."/>
        </authorList>
    </citation>
    <scope>NUCLEOTIDE SEQUENCE [LARGE SCALE GENOMIC DNA]</scope>
    <source>
        <strain evidence="1 2">PX-1-G2-E2</strain>
    </source>
</reference>
<proteinExistence type="predicted"/>
<sequence>MAYFTEFCLRFIPVCLVFKGFHKNSITLRYRPFIIVDVRQPTRSPLNAIHYIETNLREVMNFFD</sequence>
<name>A0A0W0VZU3_9GAMM</name>
<evidence type="ECO:0000313" key="1">
    <source>
        <dbReference type="EMBL" id="KTD25812.1"/>
    </source>
</evidence>